<feature type="domain" description="Major facilitator superfamily (MFS) profile" evidence="5">
    <location>
        <begin position="6"/>
        <end position="404"/>
    </location>
</feature>
<proteinExistence type="predicted"/>
<dbReference type="GO" id="GO:0022857">
    <property type="term" value="F:transmembrane transporter activity"/>
    <property type="evidence" value="ECO:0007669"/>
    <property type="project" value="InterPro"/>
</dbReference>
<comment type="caution">
    <text evidence="6">The sequence shown here is derived from an EMBL/GenBank/DDBJ whole genome shotgun (WGS) entry which is preliminary data.</text>
</comment>
<dbReference type="InterPro" id="IPR011701">
    <property type="entry name" value="MFS"/>
</dbReference>
<dbReference type="PATRIC" id="fig|336566.3.peg.1041"/>
<feature type="transmembrane region" description="Helical" evidence="4">
    <location>
        <begin position="349"/>
        <end position="369"/>
    </location>
</feature>
<dbReference type="RefSeq" id="WP_057636259.1">
    <property type="nucleotide sequence ID" value="NZ_LDJM01000002.1"/>
</dbReference>
<organism evidence="6 7">
    <name type="scientific">Stenotrophomonas ginsengisoli</name>
    <dbReference type="NCBI Taxonomy" id="336566"/>
    <lineage>
        <taxon>Bacteria</taxon>
        <taxon>Pseudomonadati</taxon>
        <taxon>Pseudomonadota</taxon>
        <taxon>Gammaproteobacteria</taxon>
        <taxon>Lysobacterales</taxon>
        <taxon>Lysobacteraceae</taxon>
        <taxon>Stenotrophomonas</taxon>
    </lineage>
</organism>
<dbReference type="InterPro" id="IPR020846">
    <property type="entry name" value="MFS_dom"/>
</dbReference>
<evidence type="ECO:0000256" key="4">
    <source>
        <dbReference type="SAM" id="Phobius"/>
    </source>
</evidence>
<dbReference type="PANTHER" id="PTHR11360:SF290">
    <property type="entry name" value="MONOCARBOXYLATE MFS PERMEASE"/>
    <property type="match status" value="1"/>
</dbReference>
<dbReference type="EMBL" id="LDJM01000002">
    <property type="protein sequence ID" value="KRG79610.1"/>
    <property type="molecule type" value="Genomic_DNA"/>
</dbReference>
<keyword evidence="1 4" id="KW-0812">Transmembrane</keyword>
<keyword evidence="7" id="KW-1185">Reference proteome</keyword>
<feature type="transmembrane region" description="Helical" evidence="4">
    <location>
        <begin position="165"/>
        <end position="184"/>
    </location>
</feature>
<keyword evidence="3 4" id="KW-0472">Membrane</keyword>
<dbReference type="Proteomes" id="UP000050956">
    <property type="component" value="Unassembled WGS sequence"/>
</dbReference>
<feature type="transmembrane region" description="Helical" evidence="4">
    <location>
        <begin position="100"/>
        <end position="123"/>
    </location>
</feature>
<evidence type="ECO:0000256" key="1">
    <source>
        <dbReference type="ARBA" id="ARBA00022692"/>
    </source>
</evidence>
<dbReference type="PROSITE" id="PS50850">
    <property type="entry name" value="MFS"/>
    <property type="match status" value="1"/>
</dbReference>
<dbReference type="PANTHER" id="PTHR11360">
    <property type="entry name" value="MONOCARBOXYLATE TRANSPORTER"/>
    <property type="match status" value="1"/>
</dbReference>
<reference evidence="6 7" key="1">
    <citation type="submission" date="2015-05" db="EMBL/GenBank/DDBJ databases">
        <title>Genome sequencing and analysis of members of genus Stenotrophomonas.</title>
        <authorList>
            <person name="Patil P.P."/>
            <person name="Midha S."/>
            <person name="Patil P.B."/>
        </authorList>
    </citation>
    <scope>NUCLEOTIDE SEQUENCE [LARGE SCALE GENOMIC DNA]</scope>
    <source>
        <strain evidence="6 7">DSM 24757</strain>
    </source>
</reference>
<feature type="transmembrane region" description="Helical" evidence="4">
    <location>
        <begin position="51"/>
        <end position="69"/>
    </location>
</feature>
<evidence type="ECO:0000259" key="5">
    <source>
        <dbReference type="PROSITE" id="PS50850"/>
    </source>
</evidence>
<dbReference type="AlphaFoldDB" id="A0A0R0DMV7"/>
<evidence type="ECO:0000256" key="2">
    <source>
        <dbReference type="ARBA" id="ARBA00022989"/>
    </source>
</evidence>
<dbReference type="OrthoDB" id="3199327at2"/>
<evidence type="ECO:0000313" key="6">
    <source>
        <dbReference type="EMBL" id="KRG79610.1"/>
    </source>
</evidence>
<feature type="transmembrane region" description="Helical" evidence="4">
    <location>
        <begin position="135"/>
        <end position="153"/>
    </location>
</feature>
<evidence type="ECO:0000313" key="7">
    <source>
        <dbReference type="Proteomes" id="UP000050956"/>
    </source>
</evidence>
<feature type="transmembrane region" description="Helical" evidence="4">
    <location>
        <begin position="314"/>
        <end position="337"/>
    </location>
</feature>
<dbReference type="InterPro" id="IPR036259">
    <property type="entry name" value="MFS_trans_sf"/>
</dbReference>
<dbReference type="SUPFAM" id="SSF103473">
    <property type="entry name" value="MFS general substrate transporter"/>
    <property type="match status" value="1"/>
</dbReference>
<feature type="transmembrane region" description="Helical" evidence="4">
    <location>
        <begin position="7"/>
        <end position="31"/>
    </location>
</feature>
<name>A0A0R0DMV7_9GAMM</name>
<dbReference type="Gene3D" id="1.20.1250.20">
    <property type="entry name" value="MFS general substrate transporter like domains"/>
    <property type="match status" value="2"/>
</dbReference>
<accession>A0A0R0DMV7</accession>
<feature type="transmembrane region" description="Helical" evidence="4">
    <location>
        <begin position="292"/>
        <end position="308"/>
    </location>
</feature>
<gene>
    <name evidence="6" type="ORF">ABB30_00380</name>
</gene>
<dbReference type="InterPro" id="IPR050327">
    <property type="entry name" value="Proton-linked_MCT"/>
</dbReference>
<dbReference type="STRING" id="336566.ABB30_00380"/>
<dbReference type="Pfam" id="PF07690">
    <property type="entry name" value="MFS_1"/>
    <property type="match status" value="1"/>
</dbReference>
<keyword evidence="2 4" id="KW-1133">Transmembrane helix</keyword>
<sequence length="407" mass="43620">MKRYYPWLMALMGMLVLLVSNGLTVTGLTAFDESLLAEFGWSRSELKLRDLLTLVLAGWMAPFLGALIDRIGPRKLVLAGVALLAALYAAYAHVQSLTHLYLIHIGFAAVLVAAGLNVAVIFISQWFHTHRGTAIGIALIGTSLGGMVFPKLGVKLLESMDWRAALLWETAIPVAFLLLAFAFMRSPQALGMTPWGAEKAAAATAAIPEAERHTDLSYTQAMRTRTFWALAVVAMATFFSIIAASSNLFLHMRDLGFEPAQAGNGLGVMFGLAMVGKFAFGLLADIFPPKRVFLLNLALMTAGGFIMATMRVDLIWYALILFGLGWGGLYTMIQLLAVNAFGLSSAGKILGTITLLDATTAGLGVWLAAKISDMTGSYAPAFQLISGLLVLALLVATLVRNERTATA</sequence>
<feature type="transmembrane region" description="Helical" evidence="4">
    <location>
        <begin position="381"/>
        <end position="399"/>
    </location>
</feature>
<feature type="transmembrane region" description="Helical" evidence="4">
    <location>
        <begin position="227"/>
        <end position="250"/>
    </location>
</feature>
<evidence type="ECO:0000256" key="3">
    <source>
        <dbReference type="ARBA" id="ARBA00023136"/>
    </source>
</evidence>
<protein>
    <recommendedName>
        <fullName evidence="5">Major facilitator superfamily (MFS) profile domain-containing protein</fullName>
    </recommendedName>
</protein>
<feature type="transmembrane region" description="Helical" evidence="4">
    <location>
        <begin position="76"/>
        <end position="94"/>
    </location>
</feature>
<feature type="transmembrane region" description="Helical" evidence="4">
    <location>
        <begin position="262"/>
        <end position="280"/>
    </location>
</feature>